<organism evidence="1 2">
    <name type="scientific">Phytophthora cactorum</name>
    <dbReference type="NCBI Taxonomy" id="29920"/>
    <lineage>
        <taxon>Eukaryota</taxon>
        <taxon>Sar</taxon>
        <taxon>Stramenopiles</taxon>
        <taxon>Oomycota</taxon>
        <taxon>Peronosporomycetes</taxon>
        <taxon>Peronosporales</taxon>
        <taxon>Peronosporaceae</taxon>
        <taxon>Phytophthora</taxon>
    </lineage>
</organism>
<dbReference type="Proteomes" id="UP000251314">
    <property type="component" value="Unassembled WGS sequence"/>
</dbReference>
<protein>
    <submittedName>
        <fullName evidence="1">Uncharacterized protein</fullName>
    </submittedName>
</protein>
<name>A0A329RG19_9STRA</name>
<keyword evidence="2" id="KW-1185">Reference proteome</keyword>
<sequence>MLPEHVVNGIKADAKVILHDSGRRVGFPDITTIAKIYNCSGQTVLNVLSGKPRRRPGPRTKYSPKEVAGAVHDLPADLSGREKARRLDIP</sequence>
<accession>A0A329RG19</accession>
<reference evidence="1 2" key="1">
    <citation type="submission" date="2018-01" db="EMBL/GenBank/DDBJ databases">
        <title>Draft genome of the strawberry crown rot pathogen Phytophthora cactorum.</title>
        <authorList>
            <person name="Armitage A.D."/>
            <person name="Lysoe E."/>
            <person name="Nellist C.F."/>
            <person name="Harrison R.J."/>
            <person name="Brurberg M.B."/>
        </authorList>
    </citation>
    <scope>NUCLEOTIDE SEQUENCE [LARGE SCALE GENOMIC DNA]</scope>
    <source>
        <strain evidence="1 2">10300</strain>
    </source>
</reference>
<gene>
    <name evidence="1" type="ORF">PC110_g20239</name>
</gene>
<evidence type="ECO:0000313" key="1">
    <source>
        <dbReference type="EMBL" id="RAW23321.1"/>
    </source>
</evidence>
<evidence type="ECO:0000313" key="2">
    <source>
        <dbReference type="Proteomes" id="UP000251314"/>
    </source>
</evidence>
<dbReference type="OrthoDB" id="119791at2759"/>
<dbReference type="AlphaFoldDB" id="A0A329RG19"/>
<comment type="caution">
    <text evidence="1">The sequence shown here is derived from an EMBL/GenBank/DDBJ whole genome shotgun (WGS) entry which is preliminary data.</text>
</comment>
<proteinExistence type="predicted"/>
<dbReference type="EMBL" id="MJFZ01001084">
    <property type="protein sequence ID" value="RAW23321.1"/>
    <property type="molecule type" value="Genomic_DNA"/>
</dbReference>
<dbReference type="VEuPathDB" id="FungiDB:PC110_g20239"/>